<evidence type="ECO:0000313" key="8">
    <source>
        <dbReference type="Proteomes" id="UP000076532"/>
    </source>
</evidence>
<protein>
    <submittedName>
        <fullName evidence="7">DUF1751-domain-containing protein</fullName>
    </submittedName>
</protein>
<feature type="transmembrane region" description="Helical" evidence="6">
    <location>
        <begin position="69"/>
        <end position="88"/>
    </location>
</feature>
<name>A0A166NUE0_9AGAM</name>
<dbReference type="Pfam" id="PF08551">
    <property type="entry name" value="DUF1751"/>
    <property type="match status" value="1"/>
</dbReference>
<gene>
    <name evidence="7" type="ORF">FIBSPDRAFT_1041535</name>
</gene>
<feature type="transmembrane region" description="Helical" evidence="6">
    <location>
        <begin position="100"/>
        <end position="123"/>
    </location>
</feature>
<sequence>MAVLSSPIQFIASVPPVTRAWTTATIVSSLLYFWVVWKTHDPYVPYLTLVPGSSLFYPWTFLTSGLVEVTLFEFAFTLIFIPPSLMYLERLWGTIETIKVLGVTIVVSNIIAFAFNWIEYIATRNADVFLYGMQYHGQMSVLTAVLVGFRQAIPEHQVQFLGLFQTRVKNLPMAYLTFSTVMTFLGFQCPYIIIQFAWLVSWVWLRFYKKNTTHGSGGDSYGDRSETFALIYWFPPFAHKPIGFLGDTVHMLATKFHLLPGVEVDVESGGYSQLPGGSRAEAERRRAMALKALDQRMAGAVAPPPQNGSASQTQSPRTPVATVHSVPIPAPTSATDGTDDEADISETGKSKE</sequence>
<feature type="transmembrane region" description="Helical" evidence="6">
    <location>
        <begin position="43"/>
        <end position="62"/>
    </location>
</feature>
<dbReference type="STRING" id="436010.A0A166NUE0"/>
<feature type="region of interest" description="Disordered" evidence="5">
    <location>
        <begin position="298"/>
        <end position="352"/>
    </location>
</feature>
<evidence type="ECO:0000256" key="3">
    <source>
        <dbReference type="ARBA" id="ARBA00022989"/>
    </source>
</evidence>
<dbReference type="EMBL" id="KV417521">
    <property type="protein sequence ID" value="KZP25393.1"/>
    <property type="molecule type" value="Genomic_DNA"/>
</dbReference>
<keyword evidence="3 6" id="KW-1133">Transmembrane helix</keyword>
<dbReference type="InterPro" id="IPR013861">
    <property type="entry name" value="TMEM115/Pdh1/Rbl19"/>
</dbReference>
<evidence type="ECO:0000256" key="5">
    <source>
        <dbReference type="SAM" id="MobiDB-lite"/>
    </source>
</evidence>
<dbReference type="Proteomes" id="UP000076532">
    <property type="component" value="Unassembled WGS sequence"/>
</dbReference>
<dbReference type="PANTHER" id="PTHR13377:SF3">
    <property type="entry name" value="TRANSMEMBRANE PROTEIN 115"/>
    <property type="match status" value="1"/>
</dbReference>
<dbReference type="GO" id="GO:0006890">
    <property type="term" value="P:retrograde vesicle-mediated transport, Golgi to endoplasmic reticulum"/>
    <property type="evidence" value="ECO:0007669"/>
    <property type="project" value="InterPro"/>
</dbReference>
<dbReference type="SUPFAM" id="SSF144091">
    <property type="entry name" value="Rhomboid-like"/>
    <property type="match status" value="1"/>
</dbReference>
<dbReference type="PANTHER" id="PTHR13377">
    <property type="entry name" value="PLACENTAL PROTEIN 6"/>
    <property type="match status" value="1"/>
</dbReference>
<reference evidence="7 8" key="1">
    <citation type="journal article" date="2016" name="Mol. Biol. Evol.">
        <title>Comparative Genomics of Early-Diverging Mushroom-Forming Fungi Provides Insights into the Origins of Lignocellulose Decay Capabilities.</title>
        <authorList>
            <person name="Nagy L.G."/>
            <person name="Riley R."/>
            <person name="Tritt A."/>
            <person name="Adam C."/>
            <person name="Daum C."/>
            <person name="Floudas D."/>
            <person name="Sun H."/>
            <person name="Yadav J.S."/>
            <person name="Pangilinan J."/>
            <person name="Larsson K.H."/>
            <person name="Matsuura K."/>
            <person name="Barry K."/>
            <person name="Labutti K."/>
            <person name="Kuo R."/>
            <person name="Ohm R.A."/>
            <person name="Bhattacharya S.S."/>
            <person name="Shirouzu T."/>
            <person name="Yoshinaga Y."/>
            <person name="Martin F.M."/>
            <person name="Grigoriev I.V."/>
            <person name="Hibbett D.S."/>
        </authorList>
    </citation>
    <scope>NUCLEOTIDE SEQUENCE [LARGE SCALE GENOMIC DNA]</scope>
    <source>
        <strain evidence="7 8">CBS 109695</strain>
    </source>
</reference>
<evidence type="ECO:0000256" key="2">
    <source>
        <dbReference type="ARBA" id="ARBA00022692"/>
    </source>
</evidence>
<dbReference type="GO" id="GO:0005794">
    <property type="term" value="C:Golgi apparatus"/>
    <property type="evidence" value="ECO:0007669"/>
    <property type="project" value="TreeGrafter"/>
</dbReference>
<keyword evidence="8" id="KW-1185">Reference proteome</keyword>
<comment type="subcellular location">
    <subcellularLocation>
        <location evidence="1">Membrane</location>
        <topology evidence="1">Multi-pass membrane protein</topology>
    </subcellularLocation>
</comment>
<dbReference type="GO" id="GO:0016020">
    <property type="term" value="C:membrane"/>
    <property type="evidence" value="ECO:0007669"/>
    <property type="project" value="UniProtKB-SubCell"/>
</dbReference>
<keyword evidence="2 6" id="KW-0812">Transmembrane</keyword>
<feature type="compositionally biased region" description="Polar residues" evidence="5">
    <location>
        <begin position="307"/>
        <end position="317"/>
    </location>
</feature>
<dbReference type="AlphaFoldDB" id="A0A166NUE0"/>
<dbReference type="InterPro" id="IPR035952">
    <property type="entry name" value="Rhomboid-like_sf"/>
</dbReference>
<dbReference type="SMART" id="SM01160">
    <property type="entry name" value="DUF1751"/>
    <property type="match status" value="1"/>
</dbReference>
<organism evidence="7 8">
    <name type="scientific">Athelia psychrophila</name>
    <dbReference type="NCBI Taxonomy" id="1759441"/>
    <lineage>
        <taxon>Eukaryota</taxon>
        <taxon>Fungi</taxon>
        <taxon>Dikarya</taxon>
        <taxon>Basidiomycota</taxon>
        <taxon>Agaricomycotina</taxon>
        <taxon>Agaricomycetes</taxon>
        <taxon>Agaricomycetidae</taxon>
        <taxon>Atheliales</taxon>
        <taxon>Atheliaceae</taxon>
        <taxon>Athelia</taxon>
    </lineage>
</organism>
<feature type="transmembrane region" description="Helical" evidence="6">
    <location>
        <begin position="173"/>
        <end position="200"/>
    </location>
</feature>
<evidence type="ECO:0000256" key="1">
    <source>
        <dbReference type="ARBA" id="ARBA00004141"/>
    </source>
</evidence>
<keyword evidence="4 6" id="KW-0472">Membrane</keyword>
<evidence type="ECO:0000256" key="6">
    <source>
        <dbReference type="SAM" id="Phobius"/>
    </source>
</evidence>
<feature type="transmembrane region" description="Helical" evidence="6">
    <location>
        <begin position="20"/>
        <end position="37"/>
    </location>
</feature>
<proteinExistence type="predicted"/>
<evidence type="ECO:0000256" key="4">
    <source>
        <dbReference type="ARBA" id="ARBA00023136"/>
    </source>
</evidence>
<dbReference type="OrthoDB" id="73612at2759"/>
<accession>A0A166NUE0</accession>
<evidence type="ECO:0000313" key="7">
    <source>
        <dbReference type="EMBL" id="KZP25393.1"/>
    </source>
</evidence>